<accession>A0A761KYS3</accession>
<protein>
    <submittedName>
        <fullName evidence="2">Positive regulator of late transcription</fullName>
    </submittedName>
</protein>
<sequence>MQTDLFEGDPDAQQLFDHMDKIPVNELERQWPQMLVALIDVLECEIKRQAKTPHEPRQLARKLAAAMSHYMGGRSYYLPNGEVLFNSLRDDKIYREYDGRNMTALLKKYRLGQTQFYRIISRQRKLHMSRYQRDLFASH</sequence>
<comment type="caution">
    <text evidence="2">The sequence shown here is derived from an EMBL/GenBank/DDBJ whole genome shotgun (WGS) entry which is preliminary data.</text>
</comment>
<dbReference type="InterPro" id="IPR052411">
    <property type="entry name" value="c-mor_Regulatory_Protein"/>
</dbReference>
<evidence type="ECO:0000259" key="1">
    <source>
        <dbReference type="Pfam" id="PF08765"/>
    </source>
</evidence>
<dbReference type="EMBL" id="DAAXYS010000112">
    <property type="protein sequence ID" value="HAG3150052.1"/>
    <property type="molecule type" value="Genomic_DNA"/>
</dbReference>
<dbReference type="InterPro" id="IPR009057">
    <property type="entry name" value="Homeodomain-like_sf"/>
</dbReference>
<dbReference type="PANTHER" id="PTHR37812:SF1">
    <property type="entry name" value="MU-LIKE PROPHAGE FLUMU PROTEIN C"/>
    <property type="match status" value="1"/>
</dbReference>
<dbReference type="Pfam" id="PF08765">
    <property type="entry name" value="Mor"/>
    <property type="match status" value="1"/>
</dbReference>
<reference evidence="2" key="1">
    <citation type="journal article" date="2018" name="Genome Biol.">
        <title>SKESA: strategic k-mer extension for scrupulous assemblies.</title>
        <authorList>
            <person name="Souvorov A."/>
            <person name="Agarwala R."/>
            <person name="Lipman D.J."/>
        </authorList>
    </citation>
    <scope>NUCLEOTIDE SEQUENCE</scope>
    <source>
        <strain evidence="2">MA.S/20050497</strain>
    </source>
</reference>
<dbReference type="PANTHER" id="PTHR37812">
    <property type="entry name" value="MU-LIKE PROPHAGE FLUMU PROTEIN C"/>
    <property type="match status" value="1"/>
</dbReference>
<name>A0A761KYS3_SALER</name>
<dbReference type="Gene3D" id="1.10.10.60">
    <property type="entry name" value="Homeodomain-like"/>
    <property type="match status" value="1"/>
</dbReference>
<organism evidence="2">
    <name type="scientific">Salmonella enterica</name>
    <name type="common">Salmonella choleraesuis</name>
    <dbReference type="NCBI Taxonomy" id="28901"/>
    <lineage>
        <taxon>Bacteria</taxon>
        <taxon>Pseudomonadati</taxon>
        <taxon>Pseudomonadota</taxon>
        <taxon>Gammaproteobacteria</taxon>
        <taxon>Enterobacterales</taxon>
        <taxon>Enterobacteriaceae</taxon>
        <taxon>Salmonella</taxon>
    </lineage>
</organism>
<proteinExistence type="predicted"/>
<evidence type="ECO:0000313" key="2">
    <source>
        <dbReference type="EMBL" id="HAG3150052.1"/>
    </source>
</evidence>
<dbReference type="InterPro" id="IPR014875">
    <property type="entry name" value="Mor_transcription_activator"/>
</dbReference>
<reference evidence="2" key="2">
    <citation type="submission" date="2020-02" db="EMBL/GenBank/DDBJ databases">
        <authorList>
            <consortium name="NCBI Pathogen Detection Project"/>
        </authorList>
    </citation>
    <scope>NUCLEOTIDE SEQUENCE</scope>
    <source>
        <strain evidence="2">MA.S/20050497</strain>
    </source>
</reference>
<dbReference type="AlphaFoldDB" id="A0A761KYS3"/>
<dbReference type="SUPFAM" id="SSF46689">
    <property type="entry name" value="Homeodomain-like"/>
    <property type="match status" value="1"/>
</dbReference>
<gene>
    <name evidence="2" type="ORF">G8Z18_004802</name>
</gene>
<feature type="domain" description="Mor transcription activator" evidence="1">
    <location>
        <begin position="30"/>
        <end position="135"/>
    </location>
</feature>